<dbReference type="InterPro" id="IPR015424">
    <property type="entry name" value="PyrdxlP-dep_Trfase"/>
</dbReference>
<dbReference type="Gene3D" id="3.90.1150.10">
    <property type="entry name" value="Aspartate Aminotransferase, domain 1"/>
    <property type="match status" value="1"/>
</dbReference>
<keyword evidence="5" id="KW-1185">Reference proteome</keyword>
<dbReference type="RefSeq" id="WP_310032702.1">
    <property type="nucleotide sequence ID" value="NZ_JAVDRL010000008.1"/>
</dbReference>
<evidence type="ECO:0000256" key="2">
    <source>
        <dbReference type="ARBA" id="ARBA00037999"/>
    </source>
</evidence>
<name>A0ABU1N1E5_9CAUL</name>
<dbReference type="EMBL" id="JAVDRL010000008">
    <property type="protein sequence ID" value="MDR6532263.1"/>
    <property type="molecule type" value="Genomic_DNA"/>
</dbReference>
<dbReference type="PIRSF" id="PIRSF000390">
    <property type="entry name" value="PLP_StrS"/>
    <property type="match status" value="1"/>
</dbReference>
<reference evidence="4 5" key="1">
    <citation type="submission" date="2023-07" db="EMBL/GenBank/DDBJ databases">
        <title>Sorghum-associated microbial communities from plants grown in Nebraska, USA.</title>
        <authorList>
            <person name="Schachtman D."/>
        </authorList>
    </citation>
    <scope>NUCLEOTIDE SEQUENCE [LARGE SCALE GENOMIC DNA]</scope>
    <source>
        <strain evidence="4 5">DS2154</strain>
    </source>
</reference>
<dbReference type="InterPro" id="IPR015422">
    <property type="entry name" value="PyrdxlP-dep_Trfase_small"/>
</dbReference>
<evidence type="ECO:0000313" key="4">
    <source>
        <dbReference type="EMBL" id="MDR6532263.1"/>
    </source>
</evidence>
<keyword evidence="1 3" id="KW-0663">Pyridoxal phosphate</keyword>
<dbReference type="Gene3D" id="3.40.640.10">
    <property type="entry name" value="Type I PLP-dependent aspartate aminotransferase-like (Major domain)"/>
    <property type="match status" value="1"/>
</dbReference>
<sequence>MIPFLDLKLQHGALEPELAEAARRVIASGQFVLGEHNAAFEAAFAAFCGCPHAVTVNTGTSALHLALLAAGVRPGDEVITTPSTFVATVAAIQYAGATARLVDIDPETWTMNPALLEAAITPRTKAIVPVHLHGRLADMAPIMAIARAHDLTVIEDAAQAHGAELDGRRAGAIGDIGCFSFYPGKNLGACGEGGAVTTHRADLAARVRLLRDWGQERKYLHVEKGFNYRLDELQAALLNVKLPHLQSWTQMRRHAAARYDRNLAGAGVQQPAPPRGRNHVYHVYAVRVSDRDTVRAKLAPDVGTNIHYPIPVHLQPAYADLGYGRGDFPASELLADETLSLPMFPGITDEQVDAVCDALRDVCKTRSSLHGKAA</sequence>
<dbReference type="InterPro" id="IPR015421">
    <property type="entry name" value="PyrdxlP-dep_Trfase_major"/>
</dbReference>
<dbReference type="InterPro" id="IPR000653">
    <property type="entry name" value="DegT/StrS_aminotransferase"/>
</dbReference>
<comment type="similarity">
    <text evidence="2 3">Belongs to the DegT/DnrJ/EryC1 family.</text>
</comment>
<accession>A0ABU1N1E5</accession>
<evidence type="ECO:0000256" key="3">
    <source>
        <dbReference type="RuleBase" id="RU004508"/>
    </source>
</evidence>
<organism evidence="4 5">
    <name type="scientific">Caulobacter rhizosphaerae</name>
    <dbReference type="NCBI Taxonomy" id="2010972"/>
    <lineage>
        <taxon>Bacteria</taxon>
        <taxon>Pseudomonadati</taxon>
        <taxon>Pseudomonadota</taxon>
        <taxon>Alphaproteobacteria</taxon>
        <taxon>Caulobacterales</taxon>
        <taxon>Caulobacteraceae</taxon>
        <taxon>Caulobacter</taxon>
    </lineage>
</organism>
<gene>
    <name evidence="4" type="ORF">J2800_003019</name>
</gene>
<protein>
    <submittedName>
        <fullName evidence="4">dTDP-4-amino-4,6-dideoxygalactose transaminase</fullName>
    </submittedName>
</protein>
<evidence type="ECO:0000256" key="1">
    <source>
        <dbReference type="ARBA" id="ARBA00022898"/>
    </source>
</evidence>
<evidence type="ECO:0000313" key="5">
    <source>
        <dbReference type="Proteomes" id="UP001262754"/>
    </source>
</evidence>
<dbReference type="Proteomes" id="UP001262754">
    <property type="component" value="Unassembled WGS sequence"/>
</dbReference>
<dbReference type="Pfam" id="PF01041">
    <property type="entry name" value="DegT_DnrJ_EryC1"/>
    <property type="match status" value="1"/>
</dbReference>
<dbReference type="PANTHER" id="PTHR30244:SF36">
    <property type="entry name" value="3-OXO-GLUCOSE-6-PHOSPHATE:GLUTAMATE AMINOTRANSFERASE"/>
    <property type="match status" value="1"/>
</dbReference>
<proteinExistence type="inferred from homology"/>
<dbReference type="SUPFAM" id="SSF53383">
    <property type="entry name" value="PLP-dependent transferases"/>
    <property type="match status" value="1"/>
</dbReference>
<dbReference type="PANTHER" id="PTHR30244">
    <property type="entry name" value="TRANSAMINASE"/>
    <property type="match status" value="1"/>
</dbReference>
<dbReference type="CDD" id="cd00616">
    <property type="entry name" value="AHBA_syn"/>
    <property type="match status" value="1"/>
</dbReference>
<comment type="caution">
    <text evidence="4">The sequence shown here is derived from an EMBL/GenBank/DDBJ whole genome shotgun (WGS) entry which is preliminary data.</text>
</comment>